<dbReference type="SMART" id="SM00935">
    <property type="entry name" value="OmpH"/>
    <property type="match status" value="1"/>
</dbReference>
<dbReference type="Gene3D" id="3.30.910.20">
    <property type="entry name" value="Skp domain"/>
    <property type="match status" value="1"/>
</dbReference>
<reference evidence="6" key="1">
    <citation type="submission" date="2016-12" db="EMBL/GenBank/DDBJ databases">
        <authorList>
            <person name="Varghese N."/>
            <person name="Submissions S."/>
        </authorList>
    </citation>
    <scope>NUCLEOTIDE SEQUENCE [LARGE SCALE GENOMIC DNA]</scope>
    <source>
        <strain evidence="6">DSM 16779</strain>
    </source>
</reference>
<name>A0A1N6H0E3_9FLAO</name>
<keyword evidence="2 4" id="KW-0732">Signal</keyword>
<dbReference type="Pfam" id="PF03938">
    <property type="entry name" value="OmpH"/>
    <property type="match status" value="1"/>
</dbReference>
<protein>
    <submittedName>
        <fullName evidence="5">Periplasmic chaperone for outer membrane proteins Skp</fullName>
    </submittedName>
</protein>
<gene>
    <name evidence="5" type="ORF">SAMN05421769_2090</name>
</gene>
<sequence length="167" mass="18532">MKKLSVLFGAVMMFVSVGMAKAQKIATLDLVSVLNAMPEKKKADTDLKAFLDVKEAEIKKKTDIMQTKYALYTKEAPTKSEAENKARQEEMQKLQTEAQQMSERAQKDLAEKEKLAYAPIEKKVMDAVNKVAKANSYDYVMDTNSTGLIYKGGPDATAAVKKELGLQ</sequence>
<dbReference type="GO" id="GO:0051082">
    <property type="term" value="F:unfolded protein binding"/>
    <property type="evidence" value="ECO:0007669"/>
    <property type="project" value="InterPro"/>
</dbReference>
<feature type="compositionally biased region" description="Polar residues" evidence="3">
    <location>
        <begin position="93"/>
        <end position="103"/>
    </location>
</feature>
<keyword evidence="6" id="KW-1185">Reference proteome</keyword>
<organism evidence="5 6">
    <name type="scientific">Chryseobacterium scophthalmum</name>
    <dbReference type="NCBI Taxonomy" id="59733"/>
    <lineage>
        <taxon>Bacteria</taxon>
        <taxon>Pseudomonadati</taxon>
        <taxon>Bacteroidota</taxon>
        <taxon>Flavobacteriia</taxon>
        <taxon>Flavobacteriales</taxon>
        <taxon>Weeksellaceae</taxon>
        <taxon>Chryseobacterium group</taxon>
        <taxon>Chryseobacterium</taxon>
    </lineage>
</organism>
<dbReference type="Proteomes" id="UP000184782">
    <property type="component" value="Unassembled WGS sequence"/>
</dbReference>
<dbReference type="GO" id="GO:0005829">
    <property type="term" value="C:cytosol"/>
    <property type="evidence" value="ECO:0007669"/>
    <property type="project" value="TreeGrafter"/>
</dbReference>
<dbReference type="InterPro" id="IPR005632">
    <property type="entry name" value="Chaperone_Skp"/>
</dbReference>
<evidence type="ECO:0000256" key="4">
    <source>
        <dbReference type="SAM" id="SignalP"/>
    </source>
</evidence>
<dbReference type="InterPro" id="IPR024930">
    <property type="entry name" value="Skp_dom_sf"/>
</dbReference>
<dbReference type="RefSeq" id="WP_074230283.1">
    <property type="nucleotide sequence ID" value="NZ_FSRQ01000002.1"/>
</dbReference>
<dbReference type="OrthoDB" id="1524711at2"/>
<evidence type="ECO:0000256" key="3">
    <source>
        <dbReference type="SAM" id="MobiDB-lite"/>
    </source>
</evidence>
<comment type="similarity">
    <text evidence="1">Belongs to the Skp family.</text>
</comment>
<dbReference type="PANTHER" id="PTHR35089:SF1">
    <property type="entry name" value="CHAPERONE PROTEIN SKP"/>
    <property type="match status" value="1"/>
</dbReference>
<feature type="chain" id="PRO_5011980530" evidence="4">
    <location>
        <begin position="23"/>
        <end position="167"/>
    </location>
</feature>
<evidence type="ECO:0000256" key="1">
    <source>
        <dbReference type="ARBA" id="ARBA00009091"/>
    </source>
</evidence>
<evidence type="ECO:0000313" key="5">
    <source>
        <dbReference type="EMBL" id="SIO13270.1"/>
    </source>
</evidence>
<dbReference type="PANTHER" id="PTHR35089">
    <property type="entry name" value="CHAPERONE PROTEIN SKP"/>
    <property type="match status" value="1"/>
</dbReference>
<feature type="signal peptide" evidence="4">
    <location>
        <begin position="1"/>
        <end position="22"/>
    </location>
</feature>
<evidence type="ECO:0000313" key="6">
    <source>
        <dbReference type="Proteomes" id="UP000184782"/>
    </source>
</evidence>
<feature type="compositionally biased region" description="Basic and acidic residues" evidence="3">
    <location>
        <begin position="76"/>
        <end position="92"/>
    </location>
</feature>
<dbReference type="EMBL" id="FSRQ01000002">
    <property type="protein sequence ID" value="SIO13270.1"/>
    <property type="molecule type" value="Genomic_DNA"/>
</dbReference>
<accession>A0A1N6H0E3</accession>
<feature type="region of interest" description="Disordered" evidence="3">
    <location>
        <begin position="75"/>
        <end position="107"/>
    </location>
</feature>
<evidence type="ECO:0000256" key="2">
    <source>
        <dbReference type="ARBA" id="ARBA00022729"/>
    </source>
</evidence>
<dbReference type="GO" id="GO:0050821">
    <property type="term" value="P:protein stabilization"/>
    <property type="evidence" value="ECO:0007669"/>
    <property type="project" value="TreeGrafter"/>
</dbReference>
<dbReference type="STRING" id="59733.SAMN05421769_2090"/>
<dbReference type="AlphaFoldDB" id="A0A1N6H0E3"/>
<proteinExistence type="inferred from homology"/>
<dbReference type="SUPFAM" id="SSF111384">
    <property type="entry name" value="OmpH-like"/>
    <property type="match status" value="1"/>
</dbReference>